<evidence type="ECO:0000313" key="2">
    <source>
        <dbReference type="Proteomes" id="UP000003786"/>
    </source>
</evidence>
<organism evidence="1 2">
    <name type="scientific">Theileria orientalis strain Shintoku</name>
    <dbReference type="NCBI Taxonomy" id="869250"/>
    <lineage>
        <taxon>Eukaryota</taxon>
        <taxon>Sar</taxon>
        <taxon>Alveolata</taxon>
        <taxon>Apicomplexa</taxon>
        <taxon>Aconoidasida</taxon>
        <taxon>Piroplasmida</taxon>
        <taxon>Theileriidae</taxon>
        <taxon>Theileria</taxon>
    </lineage>
</organism>
<gene>
    <name evidence="1" type="ORF">TOT_030000566</name>
</gene>
<accession>J4C8S6</accession>
<dbReference type="GeneID" id="20715734"/>
<reference evidence="1 2" key="1">
    <citation type="journal article" date="2012" name="MBio">
        <title>Comparative genome analysis of three eukaryotic parasites with differing abilities to transform leukocytes reveals key mediators of Theileria-induced leukocyte transformation.</title>
        <authorList>
            <person name="Hayashida K."/>
            <person name="Hara Y."/>
            <person name="Abe T."/>
            <person name="Yamasaki C."/>
            <person name="Toyoda A."/>
            <person name="Kosuge T."/>
            <person name="Suzuki Y."/>
            <person name="Sato Y."/>
            <person name="Kawashima S."/>
            <person name="Katayama T."/>
            <person name="Wakaguri H."/>
            <person name="Inoue N."/>
            <person name="Homma K."/>
            <person name="Tada-Umezaki M."/>
            <person name="Yagi Y."/>
            <person name="Fujii Y."/>
            <person name="Habara T."/>
            <person name="Kanehisa M."/>
            <person name="Watanabe H."/>
            <person name="Ito K."/>
            <person name="Gojobori T."/>
            <person name="Sugawara H."/>
            <person name="Imanishi T."/>
            <person name="Weir W."/>
            <person name="Gardner M."/>
            <person name="Pain A."/>
            <person name="Shiels B."/>
            <person name="Hattori M."/>
            <person name="Nene V."/>
            <person name="Sugimoto C."/>
        </authorList>
    </citation>
    <scope>NUCLEOTIDE SEQUENCE [LARGE SCALE GENOMIC DNA]</scope>
    <source>
        <strain evidence="1 2">Shintoku</strain>
    </source>
</reference>
<sequence length="109" mass="12589">MRNCEERVKKLKFHKKTLAHTNVQVAQKYLKGHRTRIYCGNEETIRGICVLLKGEQIDKNARIKTTRLYIDDRYSAKFKISPLSLTMAILTLKAQRNSVSPAKTEIRIG</sequence>
<protein>
    <submittedName>
        <fullName evidence="1">Uncharacterized protein</fullName>
    </submittedName>
</protein>
<dbReference type="AlphaFoldDB" id="J4C8S6"/>
<dbReference type="KEGG" id="tot:TOT_030000566"/>
<keyword evidence="2" id="KW-1185">Reference proteome</keyword>
<dbReference type="Proteomes" id="UP000003786">
    <property type="component" value="Chromosome 3"/>
</dbReference>
<proteinExistence type="predicted"/>
<dbReference type="RefSeq" id="XP_009691604.1">
    <property type="nucleotide sequence ID" value="XM_009693309.1"/>
</dbReference>
<dbReference type="EMBL" id="AP011948">
    <property type="protein sequence ID" value="BAM41303.1"/>
    <property type="molecule type" value="Genomic_DNA"/>
</dbReference>
<dbReference type="VEuPathDB" id="PiroplasmaDB:TOT_030000566"/>
<name>J4C8S6_THEOR</name>
<evidence type="ECO:0000313" key="1">
    <source>
        <dbReference type="EMBL" id="BAM41303.1"/>
    </source>
</evidence>